<accession>A0A938YBM8</accession>
<dbReference type="Proteomes" id="UP000663792">
    <property type="component" value="Unassembled WGS sequence"/>
</dbReference>
<feature type="region of interest" description="Disordered" evidence="1">
    <location>
        <begin position="1"/>
        <end position="65"/>
    </location>
</feature>
<dbReference type="AlphaFoldDB" id="A0A938YBM8"/>
<evidence type="ECO:0000313" key="2">
    <source>
        <dbReference type="EMBL" id="MBM9469546.1"/>
    </source>
</evidence>
<gene>
    <name evidence="2" type="ORF">JL106_19865</name>
</gene>
<proteinExistence type="predicted"/>
<evidence type="ECO:0000313" key="3">
    <source>
        <dbReference type="Proteomes" id="UP000663792"/>
    </source>
</evidence>
<dbReference type="RefSeq" id="WP_205262509.1">
    <property type="nucleotide sequence ID" value="NZ_JAERWK010000029.1"/>
</dbReference>
<sequence>MSTDQQSPAPRQDPSDRATAPDQVIAPEDELGPERPGPQEHGGQGGMATREQELAPPMIPPEPGS</sequence>
<comment type="caution">
    <text evidence="2">The sequence shown here is derived from an EMBL/GenBank/DDBJ whole genome shotgun (WGS) entry which is preliminary data.</text>
</comment>
<organism evidence="2 3">
    <name type="scientific">Nakamurella leprariae</name>
    <dbReference type="NCBI Taxonomy" id="2803911"/>
    <lineage>
        <taxon>Bacteria</taxon>
        <taxon>Bacillati</taxon>
        <taxon>Actinomycetota</taxon>
        <taxon>Actinomycetes</taxon>
        <taxon>Nakamurellales</taxon>
        <taxon>Nakamurellaceae</taxon>
        <taxon>Nakamurella</taxon>
    </lineage>
</organism>
<keyword evidence="3" id="KW-1185">Reference proteome</keyword>
<evidence type="ECO:0000256" key="1">
    <source>
        <dbReference type="SAM" id="MobiDB-lite"/>
    </source>
</evidence>
<name>A0A938YBM8_9ACTN</name>
<reference evidence="2" key="1">
    <citation type="submission" date="2021-01" db="EMBL/GenBank/DDBJ databases">
        <title>YIM 132084 draft genome.</title>
        <authorList>
            <person name="An D."/>
        </authorList>
    </citation>
    <scope>NUCLEOTIDE SEQUENCE</scope>
    <source>
        <strain evidence="2">YIM 132084</strain>
    </source>
</reference>
<dbReference type="EMBL" id="JAERWK010000029">
    <property type="protein sequence ID" value="MBM9469546.1"/>
    <property type="molecule type" value="Genomic_DNA"/>
</dbReference>
<protein>
    <submittedName>
        <fullName evidence="2">Uncharacterized protein</fullName>
    </submittedName>
</protein>